<reference evidence="2 3" key="1">
    <citation type="submission" date="2015-12" db="EMBL/GenBank/DDBJ databases">
        <title>Draft genome sequence of Moniliophthora roreri, the causal agent of frosty pod rot of cacao.</title>
        <authorList>
            <person name="Aime M.C."/>
            <person name="Diaz-Valderrama J.R."/>
            <person name="Kijpornyongpan T."/>
            <person name="Phillips-Mora W."/>
        </authorList>
    </citation>
    <scope>NUCLEOTIDE SEQUENCE [LARGE SCALE GENOMIC DNA]</scope>
    <source>
        <strain evidence="2 3">MCA 2952</strain>
    </source>
</reference>
<organism evidence="2 3">
    <name type="scientific">Moniliophthora roreri</name>
    <name type="common">Frosty pod rot fungus</name>
    <name type="synonym">Monilia roreri</name>
    <dbReference type="NCBI Taxonomy" id="221103"/>
    <lineage>
        <taxon>Eukaryota</taxon>
        <taxon>Fungi</taxon>
        <taxon>Dikarya</taxon>
        <taxon>Basidiomycota</taxon>
        <taxon>Agaricomycotina</taxon>
        <taxon>Agaricomycetes</taxon>
        <taxon>Agaricomycetidae</taxon>
        <taxon>Agaricales</taxon>
        <taxon>Marasmiineae</taxon>
        <taxon>Marasmiaceae</taxon>
        <taxon>Moniliophthora</taxon>
    </lineage>
</organism>
<dbReference type="Proteomes" id="UP000054988">
    <property type="component" value="Unassembled WGS sequence"/>
</dbReference>
<dbReference type="AlphaFoldDB" id="A0A0W0GCA2"/>
<protein>
    <submittedName>
        <fullName evidence="2">Uncharacterized protein</fullName>
    </submittedName>
</protein>
<name>A0A0W0GCA2_MONRR</name>
<evidence type="ECO:0000256" key="1">
    <source>
        <dbReference type="SAM" id="SignalP"/>
    </source>
</evidence>
<dbReference type="EMBL" id="LATX01000455">
    <property type="protein sequence ID" value="KTB46197.1"/>
    <property type="molecule type" value="Genomic_DNA"/>
</dbReference>
<evidence type="ECO:0000313" key="3">
    <source>
        <dbReference type="Proteomes" id="UP000054988"/>
    </source>
</evidence>
<feature type="chain" id="PRO_5006902584" evidence="1">
    <location>
        <begin position="26"/>
        <end position="64"/>
    </location>
</feature>
<evidence type="ECO:0000313" key="2">
    <source>
        <dbReference type="EMBL" id="KTB46197.1"/>
    </source>
</evidence>
<gene>
    <name evidence="2" type="ORF">WG66_1226</name>
</gene>
<accession>A0A0W0GCA2</accession>
<sequence>MLAVMCQTALVLSVALRDIAKGGVGVEIDIECISGEGSDMSDNIENIVEDIVGIENVIGIWWGQ</sequence>
<keyword evidence="1" id="KW-0732">Signal</keyword>
<comment type="caution">
    <text evidence="2">The sequence shown here is derived from an EMBL/GenBank/DDBJ whole genome shotgun (WGS) entry which is preliminary data.</text>
</comment>
<feature type="signal peptide" evidence="1">
    <location>
        <begin position="1"/>
        <end position="25"/>
    </location>
</feature>
<proteinExistence type="predicted"/>